<sequence>MPTVFDESLRPRSRAVGLVATLLTVGAHAGSNCPDVVVSPSGSTFNVAALIADTGSPEAALDKARTALSQVKSGGGCRIFEDIAACEETLLVAKKAIAALEACSAASPPKH</sequence>
<keyword evidence="2" id="KW-1185">Reference proteome</keyword>
<evidence type="ECO:0000313" key="2">
    <source>
        <dbReference type="Proteomes" id="UP000198638"/>
    </source>
</evidence>
<gene>
    <name evidence="1" type="ORF">SAMN05192564_1011015</name>
</gene>
<evidence type="ECO:0000313" key="1">
    <source>
        <dbReference type="EMBL" id="SEA30542.1"/>
    </source>
</evidence>
<dbReference type="EMBL" id="FNRQ01000001">
    <property type="protein sequence ID" value="SEA30542.1"/>
    <property type="molecule type" value="Genomic_DNA"/>
</dbReference>
<accession>A0A1H4A4R3</accession>
<dbReference type="AlphaFoldDB" id="A0A1H4A4R3"/>
<protein>
    <submittedName>
        <fullName evidence="1">Uncharacterized protein</fullName>
    </submittedName>
</protein>
<proteinExistence type="predicted"/>
<name>A0A1H4A4R3_9BURK</name>
<organism evidence="1 2">
    <name type="scientific">Paraburkholderia sartisoli</name>
    <dbReference type="NCBI Taxonomy" id="83784"/>
    <lineage>
        <taxon>Bacteria</taxon>
        <taxon>Pseudomonadati</taxon>
        <taxon>Pseudomonadota</taxon>
        <taxon>Betaproteobacteria</taxon>
        <taxon>Burkholderiales</taxon>
        <taxon>Burkholderiaceae</taxon>
        <taxon>Paraburkholderia</taxon>
    </lineage>
</organism>
<dbReference type="Proteomes" id="UP000198638">
    <property type="component" value="Unassembled WGS sequence"/>
</dbReference>
<reference evidence="2" key="1">
    <citation type="submission" date="2016-10" db="EMBL/GenBank/DDBJ databases">
        <authorList>
            <person name="Varghese N."/>
            <person name="Submissions S."/>
        </authorList>
    </citation>
    <scope>NUCLEOTIDE SEQUENCE [LARGE SCALE GENOMIC DNA]</scope>
    <source>
        <strain evidence="2">LMG 24000</strain>
    </source>
</reference>